<organism evidence="4 5">
    <name type="scientific">Curvularia clavata</name>
    <dbReference type="NCBI Taxonomy" id="95742"/>
    <lineage>
        <taxon>Eukaryota</taxon>
        <taxon>Fungi</taxon>
        <taxon>Dikarya</taxon>
        <taxon>Ascomycota</taxon>
        <taxon>Pezizomycotina</taxon>
        <taxon>Dothideomycetes</taxon>
        <taxon>Pleosporomycetidae</taxon>
        <taxon>Pleosporales</taxon>
        <taxon>Pleosporineae</taxon>
        <taxon>Pleosporaceae</taxon>
        <taxon>Curvularia</taxon>
    </lineage>
</organism>
<proteinExistence type="predicted"/>
<feature type="region of interest" description="Disordered" evidence="1">
    <location>
        <begin position="276"/>
        <end position="356"/>
    </location>
</feature>
<feature type="compositionally biased region" description="Pro residues" evidence="1">
    <location>
        <begin position="345"/>
        <end position="356"/>
    </location>
</feature>
<dbReference type="OrthoDB" id="3789992at2759"/>
<evidence type="ECO:0000313" key="5">
    <source>
        <dbReference type="Proteomes" id="UP001056012"/>
    </source>
</evidence>
<feature type="region of interest" description="Disordered" evidence="1">
    <location>
        <begin position="239"/>
        <end position="264"/>
    </location>
</feature>
<feature type="transmembrane region" description="Helical" evidence="2">
    <location>
        <begin position="481"/>
        <end position="504"/>
    </location>
</feature>
<feature type="compositionally biased region" description="Low complexity" evidence="1">
    <location>
        <begin position="307"/>
        <end position="320"/>
    </location>
</feature>
<protein>
    <submittedName>
        <fullName evidence="4">Uncharacterized protein</fullName>
    </submittedName>
</protein>
<keyword evidence="2" id="KW-0472">Membrane</keyword>
<evidence type="ECO:0000256" key="3">
    <source>
        <dbReference type="SAM" id="SignalP"/>
    </source>
</evidence>
<feature type="chain" id="PRO_5040332352" evidence="3">
    <location>
        <begin position="21"/>
        <end position="546"/>
    </location>
</feature>
<evidence type="ECO:0000256" key="2">
    <source>
        <dbReference type="SAM" id="Phobius"/>
    </source>
</evidence>
<dbReference type="VEuPathDB" id="FungiDB:yc1106_03326"/>
<name>A0A9Q8Z5I3_CURCL</name>
<dbReference type="EMBL" id="CP089275">
    <property type="protein sequence ID" value="USP76052.1"/>
    <property type="molecule type" value="Genomic_DNA"/>
</dbReference>
<evidence type="ECO:0000313" key="4">
    <source>
        <dbReference type="EMBL" id="USP76052.1"/>
    </source>
</evidence>
<feature type="transmembrane region" description="Helical" evidence="2">
    <location>
        <begin position="205"/>
        <end position="230"/>
    </location>
</feature>
<accession>A0A9Q8Z5I3</accession>
<feature type="signal peptide" evidence="3">
    <location>
        <begin position="1"/>
        <end position="20"/>
    </location>
</feature>
<evidence type="ECO:0000256" key="1">
    <source>
        <dbReference type="SAM" id="MobiDB-lite"/>
    </source>
</evidence>
<keyword evidence="2" id="KW-1133">Transmembrane helix</keyword>
<keyword evidence="2" id="KW-0812">Transmembrane</keyword>
<keyword evidence="5" id="KW-1185">Reference proteome</keyword>
<sequence>MASAMLGPLLLALLAQHGAAAVMSAPEATITPAPAILKRAVTTIGYISTREYDGTTYWDTITANEQGNAIATSSNLFQICDPAKPCTFFSCSGDYVILSTSSLFCGGASSTCSFWELKTDINDKNPLTNFWCDAKTSTGGIIYMTTPTPGAVSATGTTKTSAKPVSLSFASASNVASASTIDDSGPGFGQNDSSRPSSKKKSTPIGAIVGGVVGGLAVLAAIIFGVWFVLRKKRNQSASNNTVQQATPGPPPPMQQNAQQPPAGVQYYHEQKPIPQPQVQQVPPQPYGHYDPSAQQAPTQPFYDPNAQPAYAQQPQAVYGAPPPEKTPAMGPQTHSYHADNGPVSPVPQYSPSPTPAVPANVNELSSERIHFIARKCLAVSMEHQVLQHLGFTNLYDLGTVAIQWQPSNHDNDANSPDSPDPLAPIRLGKGNMNERKMAIQEFKAQEEVKQRLLQFCEEARMRQVKFEEDMKEATKTKRKAWITVGLWVFVVFSVCLTICLLAQSEPPLTQFEPPLSQAEPLVFQSEPQLTLNKSSLLSKSKLMPQ</sequence>
<keyword evidence="3" id="KW-0732">Signal</keyword>
<dbReference type="Proteomes" id="UP001056012">
    <property type="component" value="Chromosome 2"/>
</dbReference>
<reference evidence="4" key="1">
    <citation type="submission" date="2021-12" db="EMBL/GenBank/DDBJ databases">
        <title>Curvularia clavata genome.</title>
        <authorList>
            <person name="Cao Y."/>
        </authorList>
    </citation>
    <scope>NUCLEOTIDE SEQUENCE</scope>
    <source>
        <strain evidence="4">Yc1106</strain>
    </source>
</reference>
<feature type="region of interest" description="Disordered" evidence="1">
    <location>
        <begin position="178"/>
        <end position="205"/>
    </location>
</feature>
<gene>
    <name evidence="4" type="ORF">yc1106_03326</name>
</gene>
<dbReference type="AlphaFoldDB" id="A0A9Q8Z5I3"/>